<dbReference type="PANTHER" id="PTHR34677">
    <property type="match status" value="1"/>
</dbReference>
<dbReference type="NCBIfam" id="TIGR04131">
    <property type="entry name" value="Bac_Flav_CTERM"/>
    <property type="match status" value="1"/>
</dbReference>
<accession>A0ABZ0IIP9</accession>
<dbReference type="Pfam" id="PF13585">
    <property type="entry name" value="CHU_C"/>
    <property type="match status" value="1"/>
</dbReference>
<feature type="domain" description="Bacterial Ig-like" evidence="1">
    <location>
        <begin position="823"/>
        <end position="917"/>
    </location>
</feature>
<dbReference type="Gene3D" id="2.130.10.10">
    <property type="entry name" value="YVTN repeat-like/Quinoprotein amine dehydrogenase"/>
    <property type="match status" value="1"/>
</dbReference>
<feature type="domain" description="Bacterial Ig-like" evidence="1">
    <location>
        <begin position="349"/>
        <end position="433"/>
    </location>
</feature>
<dbReference type="EMBL" id="CP136051">
    <property type="protein sequence ID" value="WOK04905.1"/>
    <property type="molecule type" value="Genomic_DNA"/>
</dbReference>
<protein>
    <submittedName>
        <fullName evidence="2">Ig-like domain-containing protein</fullName>
    </submittedName>
</protein>
<dbReference type="Pfam" id="PF19078">
    <property type="entry name" value="Big_12"/>
    <property type="match status" value="6"/>
</dbReference>
<proteinExistence type="predicted"/>
<evidence type="ECO:0000313" key="3">
    <source>
        <dbReference type="Proteomes" id="UP001302349"/>
    </source>
</evidence>
<feature type="domain" description="Bacterial Ig-like" evidence="1">
    <location>
        <begin position="727"/>
        <end position="815"/>
    </location>
</feature>
<evidence type="ECO:0000313" key="2">
    <source>
        <dbReference type="EMBL" id="WOK04905.1"/>
    </source>
</evidence>
<feature type="domain" description="Bacterial Ig-like" evidence="1">
    <location>
        <begin position="439"/>
        <end position="528"/>
    </location>
</feature>
<dbReference type="PANTHER" id="PTHR34677:SF3">
    <property type="entry name" value="BACTERIAL IG-LIKE DOMAIN-CONTAINING PROTEIN"/>
    <property type="match status" value="1"/>
</dbReference>
<dbReference type="InterPro" id="IPR044048">
    <property type="entry name" value="Big_12"/>
</dbReference>
<reference evidence="2 3" key="1">
    <citation type="journal article" date="2023" name="Microbiol. Resour. Announc.">
        <title>Complete Genome Sequence of Imperialibacter roseus strain P4T.</title>
        <authorList>
            <person name="Tizabi D.R."/>
            <person name="Bachvaroff T."/>
            <person name="Hill R.T."/>
        </authorList>
    </citation>
    <scope>NUCLEOTIDE SEQUENCE [LARGE SCALE GENOMIC DNA]</scope>
    <source>
        <strain evidence="2 3">P4T</strain>
    </source>
</reference>
<dbReference type="InterPro" id="IPR026341">
    <property type="entry name" value="T9SS_type_B"/>
</dbReference>
<dbReference type="InterPro" id="IPR015943">
    <property type="entry name" value="WD40/YVTN_repeat-like_dom_sf"/>
</dbReference>
<sequence>MGLIGREIKEYTLAMPWDVSTASYAGDAESLSISSQESTPTSLAFSSDGTKIFVIGYNGDNINEYALTIAWDVSTASYAGDTERFSVAAQESTPVSLAFSSEGTKMFVMGNDVQDINEYTLTTAWDVSTASYAGDGERFSVAAQESEARSLAFIGDGTKMFVVGVAGDDINEYNLTTSWDVSTATYAGNVERLSVLSQPVSLAFSADGTQMYVMNINSRNINQYSLAAPVITQAVANQAINDNETISLFAAITVADPNGDNVSATITLDDNAKGALTGTGLAGTGPYTLTSTDAASLQASLHALVFNPADNRVAFGNTETTTFTLAISDGSFSDTDSRTTVVASPIAPTIVWSSLASSPTNVFTITATFSEPVTGFTIGDLTVGNGTASDFVAISTSVYTATITPAADGTVTVDAAAGVAQDPGGVDNIAASQFSITADVAVPAITISSPVADPTNVAFTATFTFSEEVAGFDVADITVGNGTAESFTFTNASVYTAEITPTTDGTVTVDVAANVAQDAATNGNTAATQFSLEADFIAPTVTITSPAADPTNGAFAATFTFSEDVTGFDVADLNVGNGTAGSFAATGASVYTAEITPSADGTVTIDVRANVAQDAATNGNTAAAHFSVAADLTAPTLTITSPIANPTNGAFTATFTFSEDVTGFDVADINVGNGTAGSFAATSASVYTAEITPTTDGTVTVDVAANIAQDAATNGNTVATQFSVEADFTAPTITVTSLVANPAMGAFTATFTFSEDVTGFELMDITVSNGTAGNFAVISSSVYTAEITPTADGTITIDVAANAAEDAAINGNQAAARFSMLFDGTNPTVTITSSLSVSTKVNPIPVTITFNEEVTDFTVSDIAIGNGSVANFSTSDNIVFTANIIPVTDGDITVDIAYATAQDLAGNSNTAATTFSIAYDSQIDQIICQNITVELDANGTAPLQVDQIDNGSLDSFGIASRSINITSFNCSDVGDNNVTLTITDNNGNLGTCEAVVTVEDAMVPTVLTQDITVALDVNGQASVTPADIDNGSTDNCGIATLVLDVSSFDIPTTESTTVTLTVTDVNGNSAAATAIVTFSKVAQSIVFDPIADKKVGQDPVVLEATGGGSGLPVTFSIVTEPSSGVASLVNGAIIIEGTGSIVVTASQAGNDIFQAAEEVSQSFAILSSELFLPTLFTPNNDQANDRFILRGGGSVANIELQIFDREGNPVFNSQSTTELFQSGWDGTNEGKEQPQGAYVWVIKGTFQDGSTLLINGKDTGIIRLAR</sequence>
<gene>
    <name evidence="2" type="ORF">RT717_17625</name>
</gene>
<organism evidence="2 3">
    <name type="scientific">Imperialibacter roseus</name>
    <dbReference type="NCBI Taxonomy" id="1324217"/>
    <lineage>
        <taxon>Bacteria</taxon>
        <taxon>Pseudomonadati</taxon>
        <taxon>Bacteroidota</taxon>
        <taxon>Cytophagia</taxon>
        <taxon>Cytophagales</taxon>
        <taxon>Flammeovirgaceae</taxon>
        <taxon>Imperialibacter</taxon>
    </lineage>
</organism>
<dbReference type="Proteomes" id="UP001302349">
    <property type="component" value="Chromosome"/>
</dbReference>
<dbReference type="RefSeq" id="WP_317487703.1">
    <property type="nucleotide sequence ID" value="NZ_CP136051.1"/>
</dbReference>
<keyword evidence="3" id="KW-1185">Reference proteome</keyword>
<feature type="domain" description="Bacterial Ig-like" evidence="1">
    <location>
        <begin position="631"/>
        <end position="721"/>
    </location>
</feature>
<dbReference type="SUPFAM" id="SSF75011">
    <property type="entry name" value="3-carboxy-cis,cis-mucoante lactonizing enzyme"/>
    <property type="match status" value="1"/>
</dbReference>
<evidence type="ECO:0000259" key="1">
    <source>
        <dbReference type="Pfam" id="PF19078"/>
    </source>
</evidence>
<name>A0ABZ0IIP9_9BACT</name>
<feature type="domain" description="Bacterial Ig-like" evidence="1">
    <location>
        <begin position="536"/>
        <end position="623"/>
    </location>
</feature>